<keyword evidence="3" id="KW-1185">Reference proteome</keyword>
<evidence type="ECO:0000256" key="1">
    <source>
        <dbReference type="SAM" id="MobiDB-lite"/>
    </source>
</evidence>
<dbReference type="EMBL" id="JAUSTP010000002">
    <property type="protein sequence ID" value="MDQ0188731.1"/>
    <property type="molecule type" value="Genomic_DNA"/>
</dbReference>
<sequence length="139" mass="14686">MDDMEQEMNREGTFAGNAGADTEAAAGTPAPAAGAGELEDGHSAPAAEVQSAPRWQDYEADILELCQAKAEEFHLLGYEEVTAAQVWDCVLALTKGKGALHEMVAAVLGLQAGKFMNHLTMNAFKGVFDDSPFDAGKRA</sequence>
<feature type="region of interest" description="Disordered" evidence="1">
    <location>
        <begin position="1"/>
        <end position="51"/>
    </location>
</feature>
<dbReference type="Proteomes" id="UP001232973">
    <property type="component" value="Unassembled WGS sequence"/>
</dbReference>
<name>A0ABT9XG44_9BACL</name>
<evidence type="ECO:0008006" key="4">
    <source>
        <dbReference type="Google" id="ProtNLM"/>
    </source>
</evidence>
<reference evidence="2 3" key="1">
    <citation type="submission" date="2023-07" db="EMBL/GenBank/DDBJ databases">
        <title>Genomic Encyclopedia of Type Strains, Phase IV (KMG-IV): sequencing the most valuable type-strain genomes for metagenomic binning, comparative biology and taxonomic classification.</title>
        <authorList>
            <person name="Goeker M."/>
        </authorList>
    </citation>
    <scope>NUCLEOTIDE SEQUENCE [LARGE SCALE GENOMIC DNA]</scope>
    <source>
        <strain evidence="2 3">DSM 4006</strain>
    </source>
</reference>
<evidence type="ECO:0000313" key="3">
    <source>
        <dbReference type="Proteomes" id="UP001232973"/>
    </source>
</evidence>
<feature type="compositionally biased region" description="Low complexity" evidence="1">
    <location>
        <begin position="15"/>
        <end position="36"/>
    </location>
</feature>
<comment type="caution">
    <text evidence="2">The sequence shown here is derived from an EMBL/GenBank/DDBJ whole genome shotgun (WGS) entry which is preliminary data.</text>
</comment>
<evidence type="ECO:0000313" key="2">
    <source>
        <dbReference type="EMBL" id="MDQ0188731.1"/>
    </source>
</evidence>
<organism evidence="2 3">
    <name type="scientific">Alicyclobacillus cycloheptanicus</name>
    <dbReference type="NCBI Taxonomy" id="1457"/>
    <lineage>
        <taxon>Bacteria</taxon>
        <taxon>Bacillati</taxon>
        <taxon>Bacillota</taxon>
        <taxon>Bacilli</taxon>
        <taxon>Bacillales</taxon>
        <taxon>Alicyclobacillaceae</taxon>
        <taxon>Alicyclobacillus</taxon>
    </lineage>
</organism>
<accession>A0ABT9XG44</accession>
<gene>
    <name evidence="2" type="ORF">J2S03_000543</name>
</gene>
<dbReference type="InterPro" id="IPR025716">
    <property type="entry name" value="Post-transcriptional_regulator"/>
</dbReference>
<protein>
    <recommendedName>
        <fullName evidence="4">Post-transcriptional regulator</fullName>
    </recommendedName>
</protein>
<proteinExistence type="predicted"/>
<dbReference type="Pfam" id="PF13797">
    <property type="entry name" value="Post_transc_reg"/>
    <property type="match status" value="1"/>
</dbReference>